<organism evidence="1 2">
    <name type="scientific">Arctia plantaginis</name>
    <name type="common">Wood tiger moth</name>
    <name type="synonym">Phalaena plantaginis</name>
    <dbReference type="NCBI Taxonomy" id="874455"/>
    <lineage>
        <taxon>Eukaryota</taxon>
        <taxon>Metazoa</taxon>
        <taxon>Ecdysozoa</taxon>
        <taxon>Arthropoda</taxon>
        <taxon>Hexapoda</taxon>
        <taxon>Insecta</taxon>
        <taxon>Pterygota</taxon>
        <taxon>Neoptera</taxon>
        <taxon>Endopterygota</taxon>
        <taxon>Lepidoptera</taxon>
        <taxon>Glossata</taxon>
        <taxon>Ditrysia</taxon>
        <taxon>Noctuoidea</taxon>
        <taxon>Erebidae</taxon>
        <taxon>Arctiinae</taxon>
        <taxon>Arctia</taxon>
    </lineage>
</organism>
<dbReference type="Proteomes" id="UP000494256">
    <property type="component" value="Unassembled WGS sequence"/>
</dbReference>
<protein>
    <submittedName>
        <fullName evidence="1">Uncharacterized protein</fullName>
    </submittedName>
</protein>
<evidence type="ECO:0000313" key="2">
    <source>
        <dbReference type="Proteomes" id="UP000494256"/>
    </source>
</evidence>
<proteinExistence type="predicted"/>
<accession>A0A8S1ALY5</accession>
<dbReference type="AlphaFoldDB" id="A0A8S1ALY5"/>
<gene>
    <name evidence="1" type="ORF">APLA_LOCUS12545</name>
</gene>
<evidence type="ECO:0000313" key="1">
    <source>
        <dbReference type="EMBL" id="CAB3248841.1"/>
    </source>
</evidence>
<comment type="caution">
    <text evidence="1">The sequence shown here is derived from an EMBL/GenBank/DDBJ whole genome shotgun (WGS) entry which is preliminary data.</text>
</comment>
<sequence length="169" mass="19070">MSVGVGKPLRNYAAQSTQCVNIIASAGQRFLLSKTGVSERARHAWPAVERGVRLARRPRHRLISLARRPPATPTPHSAPSHRCIVNTPPTAPRHPTWSSQPLSPTTRRAPARYAPHLRTISQLQRTYLGALQKINNFRFLKKRRKQRLGTCETMAVAQIPMRTMRCKQT</sequence>
<name>A0A8S1ALY5_ARCPL</name>
<reference evidence="1 2" key="1">
    <citation type="submission" date="2020-04" db="EMBL/GenBank/DDBJ databases">
        <authorList>
            <person name="Wallbank WR R."/>
            <person name="Pardo Diaz C."/>
            <person name="Kozak K."/>
            <person name="Martin S."/>
            <person name="Jiggins C."/>
            <person name="Moest M."/>
            <person name="Warren A I."/>
            <person name="Byers J.R.P. K."/>
            <person name="Montejo-Kovacevich G."/>
            <person name="Yen C E."/>
        </authorList>
    </citation>
    <scope>NUCLEOTIDE SEQUENCE [LARGE SCALE GENOMIC DNA]</scope>
</reference>
<dbReference type="OrthoDB" id="272987at2759"/>
<dbReference type="EMBL" id="CADEBD010000344">
    <property type="protein sequence ID" value="CAB3248841.1"/>
    <property type="molecule type" value="Genomic_DNA"/>
</dbReference>